<protein>
    <submittedName>
        <fullName evidence="3">Uncharacterized protein</fullName>
    </submittedName>
</protein>
<keyword evidence="2" id="KW-0472">Membrane</keyword>
<proteinExistence type="predicted"/>
<dbReference type="CDD" id="cd04508">
    <property type="entry name" value="Tudor_SF"/>
    <property type="match status" value="1"/>
</dbReference>
<sequence length="192" mass="20556">MGFVVPQARRARDRVSGFVPRACQGQPEEPPFLVGQRVEGLYGASKLGVSFGCRWFAGDVTAERPDGSFDLQYEDGEREERVLPRYMRLPGAASSPPPAPPAASGEGEDEPPWIVSLRARAAASSERRVATLRQLAASIQPLETSLGTLGLSVRLVDEKSGLPITPDAFVFLGVLAAVQLYILGLLLAPLVS</sequence>
<gene>
    <name evidence="3" type="ORF">PANT1444_LOCUS12169</name>
</gene>
<name>A0A7S0HRK6_9EUKA</name>
<accession>A0A7S0HRK6</accession>
<evidence type="ECO:0000256" key="2">
    <source>
        <dbReference type="SAM" id="Phobius"/>
    </source>
</evidence>
<keyword evidence="2" id="KW-1133">Transmembrane helix</keyword>
<dbReference type="AlphaFoldDB" id="A0A7S0HRK6"/>
<dbReference type="EMBL" id="HBEP01021715">
    <property type="protein sequence ID" value="CAD8492693.1"/>
    <property type="molecule type" value="Transcribed_RNA"/>
</dbReference>
<evidence type="ECO:0000313" key="3">
    <source>
        <dbReference type="EMBL" id="CAD8492693.1"/>
    </source>
</evidence>
<dbReference type="Gene3D" id="2.30.30.140">
    <property type="match status" value="1"/>
</dbReference>
<feature type="transmembrane region" description="Helical" evidence="2">
    <location>
        <begin position="169"/>
        <end position="191"/>
    </location>
</feature>
<evidence type="ECO:0000256" key="1">
    <source>
        <dbReference type="SAM" id="MobiDB-lite"/>
    </source>
</evidence>
<organism evidence="3">
    <name type="scientific">Phaeocystis antarctica</name>
    <dbReference type="NCBI Taxonomy" id="33657"/>
    <lineage>
        <taxon>Eukaryota</taxon>
        <taxon>Haptista</taxon>
        <taxon>Haptophyta</taxon>
        <taxon>Prymnesiophyceae</taxon>
        <taxon>Phaeocystales</taxon>
        <taxon>Phaeocystaceae</taxon>
        <taxon>Phaeocystis</taxon>
    </lineage>
</organism>
<reference evidence="3" key="1">
    <citation type="submission" date="2021-01" db="EMBL/GenBank/DDBJ databases">
        <authorList>
            <person name="Corre E."/>
            <person name="Pelletier E."/>
            <person name="Niang G."/>
            <person name="Scheremetjew M."/>
            <person name="Finn R."/>
            <person name="Kale V."/>
            <person name="Holt S."/>
            <person name="Cochrane G."/>
            <person name="Meng A."/>
            <person name="Brown T."/>
            <person name="Cohen L."/>
        </authorList>
    </citation>
    <scope>NUCLEOTIDE SEQUENCE</scope>
    <source>
        <strain evidence="3">CCMP1374</strain>
    </source>
</reference>
<feature type="region of interest" description="Disordered" evidence="1">
    <location>
        <begin position="89"/>
        <end position="110"/>
    </location>
</feature>
<keyword evidence="2" id="KW-0812">Transmembrane</keyword>